<organism evidence="1 2">
    <name type="scientific">Enterococcus devriesei</name>
    <dbReference type="NCBI Taxonomy" id="319970"/>
    <lineage>
        <taxon>Bacteria</taxon>
        <taxon>Bacillati</taxon>
        <taxon>Bacillota</taxon>
        <taxon>Bacilli</taxon>
        <taxon>Lactobacillales</taxon>
        <taxon>Enterococcaceae</taxon>
        <taxon>Enterococcus</taxon>
    </lineage>
</organism>
<protein>
    <submittedName>
        <fullName evidence="1">Uncharacterized protein</fullName>
    </submittedName>
</protein>
<evidence type="ECO:0000313" key="2">
    <source>
        <dbReference type="Proteomes" id="UP000183700"/>
    </source>
</evidence>
<dbReference type="OrthoDB" id="2183421at2"/>
<dbReference type="EMBL" id="JXKM01000003">
    <property type="protein sequence ID" value="OJG36275.1"/>
    <property type="molecule type" value="Genomic_DNA"/>
</dbReference>
<dbReference type="RefSeq" id="WP_071861523.1">
    <property type="nucleotide sequence ID" value="NZ_JBHLVS010000031.1"/>
</dbReference>
<keyword evidence="2" id="KW-1185">Reference proteome</keyword>
<dbReference type="Proteomes" id="UP000183700">
    <property type="component" value="Unassembled WGS sequence"/>
</dbReference>
<proteinExistence type="predicted"/>
<dbReference type="AlphaFoldDB" id="A0A1L8SW72"/>
<reference evidence="1 2" key="1">
    <citation type="submission" date="2014-12" db="EMBL/GenBank/DDBJ databases">
        <title>Draft genome sequences of 29 type strains of Enterococci.</title>
        <authorList>
            <person name="Zhong Z."/>
            <person name="Sun Z."/>
            <person name="Liu W."/>
            <person name="Zhang W."/>
            <person name="Zhang H."/>
        </authorList>
    </citation>
    <scope>NUCLEOTIDE SEQUENCE [LARGE SCALE GENOMIC DNA]</scope>
    <source>
        <strain evidence="1 2">DSM 22802</strain>
    </source>
</reference>
<name>A0A1L8SW72_9ENTE</name>
<evidence type="ECO:0000313" key="1">
    <source>
        <dbReference type="EMBL" id="OJG36275.1"/>
    </source>
</evidence>
<sequence length="373" mass="44471">MDNYLEVYTQWYPNNYGLSDYPLECHVTYDNNERKSLFQQLTKPQQELVNQQKKYQVRSLFLQNQYLFTSDWEFVRLNIDDDYERGKRSQLKCDCGRPLKYQFVIESKQTGQEVHLGIQHFKDHLGIPQSIAEDIKKGVAHVDLALDELLWLTAKPIAFPEDLWQRYVFAYYRNNTLRRPIALNQKLADRVLAFRQVEMPLFIADYLAVLGEINQVDREVFDKKESSFLADKQAFEKYLTDFDQDIVTPLYQTRIFFARRLTDFIKLDQFVNESYEAAKNRYFDEILSFCLSLKGKTGIAREKAIRNFITYHVKKYEGQTIIPFIINKYETYQFTKNFFLAIPKVYRVGLRQAIKRKQERRHLKNRKAAELGQ</sequence>
<gene>
    <name evidence="1" type="ORF">RV00_GL001634</name>
</gene>
<comment type="caution">
    <text evidence="1">The sequence shown here is derived from an EMBL/GenBank/DDBJ whole genome shotgun (WGS) entry which is preliminary data.</text>
</comment>
<dbReference type="STRING" id="319970.RV00_GL001634"/>
<accession>A0A1L8SW72</accession>